<organism evidence="1 2">
    <name type="scientific">Fusarium fujikuroi</name>
    <name type="common">Bakanae and foot rot disease fungus</name>
    <name type="synonym">Gibberella fujikuroi</name>
    <dbReference type="NCBI Taxonomy" id="5127"/>
    <lineage>
        <taxon>Eukaryota</taxon>
        <taxon>Fungi</taxon>
        <taxon>Dikarya</taxon>
        <taxon>Ascomycota</taxon>
        <taxon>Pezizomycotina</taxon>
        <taxon>Sordariomycetes</taxon>
        <taxon>Hypocreomycetidae</taxon>
        <taxon>Hypocreales</taxon>
        <taxon>Nectriaceae</taxon>
        <taxon>Fusarium</taxon>
        <taxon>Fusarium fujikuroi species complex</taxon>
    </lineage>
</organism>
<evidence type="ECO:0000313" key="1">
    <source>
        <dbReference type="EMBL" id="VTT74041.1"/>
    </source>
</evidence>
<sequence>MAELALAIIPLGITVTSGLTKYLKALNDHDDDRARLVRQAERFESTFQSLDAALKRSELDPGLSSSASEAHASLKECHKALKELEALQHKVFATTTSVASTAPHARKKDKIKGGCKKLMYPLQKPDIEVLEGALSRLSTTLNLALGILHLDGESLTRKTLNEQMVEIQKNTVITSITSTSIEELRQPISKIDLALPVLQTSVDSVIPHVNQRFDQISYQIAYQQAQMQAQIKTLLDAAELTRYQGRPETSQPRLQDHSEGQGNHLLTGENDWKLTALAKRDLVSMCSCPSRRMRQDKTFALGSIHFAEEMLSDHCHEKDCVFFLMPSGYEKARTVRFTGFASLFKRGLEVSFITRARAGGFSISPSFTYFPVVDEKVAPGFLVMSLLHRASRLENMNETRSRIILSAAQRKLQELFCSGRASPNDVTQDNYTLLHLLIDSLSFELRTLQGANSSFVGLACECLLSFLVAAGTSVTVHSRNGETAIHRILPGTFVPASIYRQLNAENEAAAFRYAFLSFLEDRRGLLDYHNLNQSVARIHYGPLGLAIIQNNLREVERIISLHPNKLEELSYYEETPLHIAIYRPDILKVLAKKANPEDWIRSSHDGATVLNVAVQVSREICNSGSILDESCCPCTLQLRIILAAGCPIIPYRDFRRCKSLYPPEESFFEASPHCKRLLIKELRHRRWQLRDLARNQLSITEFSNFTTLEGVPDIEAIDMDRLLRQKDILGLGPLSTFVDWSLSQQPQQDIRYYSRSIFFDLINPGDADLFFDAGFMICADQDDDSSLDRALIARINPTLRFISLDYAIWLFEHQAPLWKWSYRFPGPMPSAFVLADILGIQDYKFPGQDKTRDKAESYLGESTLVDSCICLCSPDGCTPFASRMKWLAHPHEKPQDQTPQDIATRFGCYVEAYGNRLDLEHHVIMVQQATFAALELEHTCLDKPAYNHMPGQPYWIYWLDPVTELKLDEIEFEILNVDAEARNQLENVLAMFQGFVLTGDQTITSSQNGGCDIDHSVSNEPNVDGVADLHYQRVLEFWRHIWVNRIKDALDAVAKAWDDKLDGMNDLVQISTCEEAVQGTRDSLEGDDDEIFNKIVQRIQDL</sequence>
<dbReference type="InterPro" id="IPR036770">
    <property type="entry name" value="Ankyrin_rpt-contain_sf"/>
</dbReference>
<comment type="caution">
    <text evidence="1">The sequence shown here is derived from an EMBL/GenBank/DDBJ whole genome shotgun (WGS) entry which is preliminary data.</text>
</comment>
<evidence type="ECO:0000313" key="2">
    <source>
        <dbReference type="Proteomes" id="UP000760494"/>
    </source>
</evidence>
<reference evidence="1" key="1">
    <citation type="submission" date="2019-05" db="EMBL/GenBank/DDBJ databases">
        <authorList>
            <person name="Piombo E."/>
        </authorList>
    </citation>
    <scope>NUCLEOTIDE SEQUENCE</scope>
    <source>
        <strain evidence="1">C2S</strain>
    </source>
</reference>
<dbReference type="Proteomes" id="UP000760494">
    <property type="component" value="Unassembled WGS sequence"/>
</dbReference>
<dbReference type="AlphaFoldDB" id="A0A5Q3F6W0"/>
<dbReference type="Gene3D" id="1.25.40.20">
    <property type="entry name" value="Ankyrin repeat-containing domain"/>
    <property type="match status" value="1"/>
</dbReference>
<protein>
    <submittedName>
        <fullName evidence="1">Uncharacterized protein</fullName>
    </submittedName>
</protein>
<dbReference type="SUPFAM" id="SSF48403">
    <property type="entry name" value="Ankyrin repeat"/>
    <property type="match status" value="1"/>
</dbReference>
<accession>A0A5Q3F6W0</accession>
<name>A0A5Q3F6W0_FUSFU</name>
<gene>
    <name evidence="1" type="ORF">C2S_9403</name>
</gene>
<dbReference type="EMBL" id="CABFJX010000372">
    <property type="protein sequence ID" value="VTT74041.1"/>
    <property type="molecule type" value="Genomic_DNA"/>
</dbReference>
<proteinExistence type="predicted"/>